<gene>
    <name evidence="2" type="ORF">ERS852494_03620</name>
</gene>
<feature type="compositionally biased region" description="Polar residues" evidence="1">
    <location>
        <begin position="92"/>
        <end position="101"/>
    </location>
</feature>
<evidence type="ECO:0000256" key="1">
    <source>
        <dbReference type="SAM" id="MobiDB-lite"/>
    </source>
</evidence>
<accession>A0A174SK96</accession>
<proteinExistence type="predicted"/>
<feature type="region of interest" description="Disordered" evidence="1">
    <location>
        <begin position="91"/>
        <end position="123"/>
    </location>
</feature>
<reference evidence="2 3" key="1">
    <citation type="submission" date="2015-09" db="EMBL/GenBank/DDBJ databases">
        <authorList>
            <consortium name="Pathogen Informatics"/>
        </authorList>
    </citation>
    <scope>NUCLEOTIDE SEQUENCE [LARGE SCALE GENOMIC DNA]</scope>
    <source>
        <strain evidence="2 3">2789STDY5834880</strain>
    </source>
</reference>
<evidence type="ECO:0000313" key="2">
    <source>
        <dbReference type="EMBL" id="CUP98174.1"/>
    </source>
</evidence>
<evidence type="ECO:0000313" key="3">
    <source>
        <dbReference type="Proteomes" id="UP000095657"/>
    </source>
</evidence>
<dbReference type="Proteomes" id="UP000095657">
    <property type="component" value="Unassembled WGS sequence"/>
</dbReference>
<dbReference type="AlphaFoldDB" id="A0A174SK96"/>
<protein>
    <submittedName>
        <fullName evidence="2">Uncharacterized protein</fullName>
    </submittedName>
</protein>
<dbReference type="EMBL" id="CZAI01000009">
    <property type="protein sequence ID" value="CUP98174.1"/>
    <property type="molecule type" value="Genomic_DNA"/>
</dbReference>
<organism evidence="2 3">
    <name type="scientific">Bacteroides caccae</name>
    <dbReference type="NCBI Taxonomy" id="47678"/>
    <lineage>
        <taxon>Bacteria</taxon>
        <taxon>Pseudomonadati</taxon>
        <taxon>Bacteroidota</taxon>
        <taxon>Bacteroidia</taxon>
        <taxon>Bacteroidales</taxon>
        <taxon>Bacteroidaceae</taxon>
        <taxon>Bacteroides</taxon>
    </lineage>
</organism>
<name>A0A174SK96_9BACE</name>
<sequence length="272" mass="31001">MFAPADPCLTRPSRTLFYFASPAFIQAKPYSLFTIILPVCSGLLSAGIVRFSRCKGRLPCLIRQLEVHSPQILPFHERVIGRETRRMKPCRQSCSASVKSRNGSDREKNRKKGKKADVSHKRQVMDKKNCKTGKRMKRQVEKILMVINVKWEIIDILQITNRRFMYNPQTGTLILGDEIYGKSICSSHSQEFHASRAEGCFDDYLRGWIGTSKSYPHGIIHFAPAVIMEQFDRGFDALQMFARLEGVNGDTIVRGFCTLPEQRMGDLLHSSL</sequence>